<dbReference type="Pfam" id="PF10083">
    <property type="entry name" value="DUF2321"/>
    <property type="match status" value="2"/>
</dbReference>
<comment type="caution">
    <text evidence="1">The sequence shown here is derived from an EMBL/GenBank/DDBJ whole genome shotgun (WGS) entry which is preliminary data.</text>
</comment>
<dbReference type="AlphaFoldDB" id="A0A644Z2C7"/>
<reference evidence="1" key="1">
    <citation type="submission" date="2019-08" db="EMBL/GenBank/DDBJ databases">
        <authorList>
            <person name="Kucharzyk K."/>
            <person name="Murdoch R.W."/>
            <person name="Higgins S."/>
            <person name="Loffler F."/>
        </authorList>
    </citation>
    <scope>NUCLEOTIDE SEQUENCE</scope>
</reference>
<sequence>MFQNRYLRTYYDTAQICKGKHLINKHANSHPESNLKRCSKCGQETYTACPICSEPIRGCKHTDFEKFTSGNMITGSINTRIFTHCQSEPYEIPLYCQCGSPYPWTEAMLNEFDEIIDMADELNDDEKIILKEKFPQLLIDSTGTTSAALRISKILKSAEFTTIQALKSAVASKIAGHALELLGWK</sequence>
<organism evidence="1">
    <name type="scientific">bioreactor metagenome</name>
    <dbReference type="NCBI Taxonomy" id="1076179"/>
    <lineage>
        <taxon>unclassified sequences</taxon>
        <taxon>metagenomes</taxon>
        <taxon>ecological metagenomes</taxon>
    </lineage>
</organism>
<gene>
    <name evidence="1" type="ORF">SDC9_81502</name>
</gene>
<accession>A0A644Z2C7</accession>
<dbReference type="InterPro" id="IPR016891">
    <property type="entry name" value="DUF2321"/>
</dbReference>
<protein>
    <recommendedName>
        <fullName evidence="2">DUF2321 domain-containing protein</fullName>
    </recommendedName>
</protein>
<evidence type="ECO:0000313" key="1">
    <source>
        <dbReference type="EMBL" id="MPM34912.1"/>
    </source>
</evidence>
<proteinExistence type="predicted"/>
<evidence type="ECO:0008006" key="2">
    <source>
        <dbReference type="Google" id="ProtNLM"/>
    </source>
</evidence>
<name>A0A644Z2C7_9ZZZZ</name>
<dbReference type="EMBL" id="VSSQ01007119">
    <property type="protein sequence ID" value="MPM34912.1"/>
    <property type="molecule type" value="Genomic_DNA"/>
</dbReference>